<sequence>MVQSQKRGVTGRKRNHKLKRLKAFSEKSSSTKRKSIAMKFNQEFIQQTLFYNDISDSAETINGLPSYLNFLYEGSKISEFFTDNKPIGRY</sequence>
<keyword evidence="2" id="KW-1185">Reference proteome</keyword>
<reference evidence="1" key="1">
    <citation type="submission" date="2021-01" db="EMBL/GenBank/DDBJ databases">
        <authorList>
            <consortium name="Genoscope - CEA"/>
            <person name="William W."/>
        </authorList>
    </citation>
    <scope>NUCLEOTIDE SEQUENCE</scope>
</reference>
<accession>A0A8S1VPI8</accession>
<protein>
    <submittedName>
        <fullName evidence="1">Uncharacterized protein</fullName>
    </submittedName>
</protein>
<evidence type="ECO:0000313" key="1">
    <source>
        <dbReference type="EMBL" id="CAD8178373.1"/>
    </source>
</evidence>
<dbReference type="Proteomes" id="UP000683925">
    <property type="component" value="Unassembled WGS sequence"/>
</dbReference>
<proteinExistence type="predicted"/>
<organism evidence="1 2">
    <name type="scientific">Paramecium octaurelia</name>
    <dbReference type="NCBI Taxonomy" id="43137"/>
    <lineage>
        <taxon>Eukaryota</taxon>
        <taxon>Sar</taxon>
        <taxon>Alveolata</taxon>
        <taxon>Ciliophora</taxon>
        <taxon>Intramacronucleata</taxon>
        <taxon>Oligohymenophorea</taxon>
        <taxon>Peniculida</taxon>
        <taxon>Parameciidae</taxon>
        <taxon>Paramecium</taxon>
    </lineage>
</organism>
<evidence type="ECO:0000313" key="2">
    <source>
        <dbReference type="Proteomes" id="UP000683925"/>
    </source>
</evidence>
<gene>
    <name evidence="1" type="ORF">POCTA_138.1.T0710025</name>
</gene>
<dbReference type="EMBL" id="CAJJDP010000070">
    <property type="protein sequence ID" value="CAD8178373.1"/>
    <property type="molecule type" value="Genomic_DNA"/>
</dbReference>
<comment type="caution">
    <text evidence="1">The sequence shown here is derived from an EMBL/GenBank/DDBJ whole genome shotgun (WGS) entry which is preliminary data.</text>
</comment>
<dbReference type="AlphaFoldDB" id="A0A8S1VPI8"/>
<name>A0A8S1VPI8_PAROT</name>